<dbReference type="OrthoDB" id="9815686at2"/>
<comment type="caution">
    <text evidence="2">The sequence shown here is derived from an EMBL/GenBank/DDBJ whole genome shotgun (WGS) entry which is preliminary data.</text>
</comment>
<evidence type="ECO:0000313" key="2">
    <source>
        <dbReference type="EMBL" id="RST86416.1"/>
    </source>
</evidence>
<keyword evidence="3" id="KW-1185">Reference proteome</keyword>
<feature type="transmembrane region" description="Helical" evidence="1">
    <location>
        <begin position="73"/>
        <end position="94"/>
    </location>
</feature>
<feature type="transmembrane region" description="Helical" evidence="1">
    <location>
        <begin position="44"/>
        <end position="67"/>
    </location>
</feature>
<reference evidence="2 3" key="1">
    <citation type="submission" date="2018-12" db="EMBL/GenBank/DDBJ databases">
        <title>Mesorhizobium carbonis sp. nov., isolated from coal mine water.</title>
        <authorList>
            <person name="Xin W."/>
            <person name="Xu Z."/>
            <person name="Xiang F."/>
            <person name="Zhang J."/>
            <person name="Xi L."/>
            <person name="Liu J."/>
        </authorList>
    </citation>
    <scope>NUCLEOTIDE SEQUENCE [LARGE SCALE GENOMIC DNA]</scope>
    <source>
        <strain evidence="2 3">B2.3</strain>
    </source>
</reference>
<keyword evidence="1" id="KW-0812">Transmembrane</keyword>
<feature type="transmembrane region" description="Helical" evidence="1">
    <location>
        <begin position="106"/>
        <end position="130"/>
    </location>
</feature>
<protein>
    <submittedName>
        <fullName evidence="2">DUF2306 domain-containing protein</fullName>
    </submittedName>
</protein>
<dbReference type="RefSeq" id="WP_126699887.1">
    <property type="nucleotide sequence ID" value="NZ_RWKW01000035.1"/>
</dbReference>
<proteinExistence type="predicted"/>
<sequence length="170" mass="18664">MTFEPLIHTTLAIQVHTLAAILAFLLGGIVLFRRKGDRLHRLGGRIWVGLMMVVAATSFFIHAIGLVGIWSPIHLISVATFWLMARGVWLARAGRVSDHRAMMQQTYLGALVVAGAFTFWPGRIMHAVFFEGPHPWIGGAAAAALVAGIAFLMRRMVLEGRSRRRAVPAT</sequence>
<feature type="transmembrane region" description="Helical" evidence="1">
    <location>
        <begin position="12"/>
        <end position="32"/>
    </location>
</feature>
<gene>
    <name evidence="2" type="ORF">EJC49_10550</name>
</gene>
<feature type="transmembrane region" description="Helical" evidence="1">
    <location>
        <begin position="136"/>
        <end position="153"/>
    </location>
</feature>
<dbReference type="InterPro" id="IPR018750">
    <property type="entry name" value="DUF2306_membrane"/>
</dbReference>
<dbReference type="AlphaFoldDB" id="A0A429YY68"/>
<dbReference type="EMBL" id="RWKW01000035">
    <property type="protein sequence ID" value="RST86416.1"/>
    <property type="molecule type" value="Genomic_DNA"/>
</dbReference>
<keyword evidence="1" id="KW-1133">Transmembrane helix</keyword>
<organism evidence="2 3">
    <name type="scientific">Aquibium carbonis</name>
    <dbReference type="NCBI Taxonomy" id="2495581"/>
    <lineage>
        <taxon>Bacteria</taxon>
        <taxon>Pseudomonadati</taxon>
        <taxon>Pseudomonadota</taxon>
        <taxon>Alphaproteobacteria</taxon>
        <taxon>Hyphomicrobiales</taxon>
        <taxon>Phyllobacteriaceae</taxon>
        <taxon>Aquibium</taxon>
    </lineage>
</organism>
<evidence type="ECO:0000313" key="3">
    <source>
        <dbReference type="Proteomes" id="UP000278398"/>
    </source>
</evidence>
<dbReference type="Proteomes" id="UP000278398">
    <property type="component" value="Unassembled WGS sequence"/>
</dbReference>
<keyword evidence="1" id="KW-0472">Membrane</keyword>
<accession>A0A429YY68</accession>
<dbReference type="Pfam" id="PF10067">
    <property type="entry name" value="DUF2306"/>
    <property type="match status" value="1"/>
</dbReference>
<evidence type="ECO:0000256" key="1">
    <source>
        <dbReference type="SAM" id="Phobius"/>
    </source>
</evidence>
<name>A0A429YY68_9HYPH</name>